<organism evidence="2 3">
    <name type="scientific">Cristinia sonorae</name>
    <dbReference type="NCBI Taxonomy" id="1940300"/>
    <lineage>
        <taxon>Eukaryota</taxon>
        <taxon>Fungi</taxon>
        <taxon>Dikarya</taxon>
        <taxon>Basidiomycota</taxon>
        <taxon>Agaricomycotina</taxon>
        <taxon>Agaricomycetes</taxon>
        <taxon>Agaricomycetidae</taxon>
        <taxon>Agaricales</taxon>
        <taxon>Pleurotineae</taxon>
        <taxon>Stephanosporaceae</taxon>
        <taxon>Cristinia</taxon>
    </lineage>
</organism>
<accession>A0A8K0UEJ0</accession>
<dbReference type="PROSITE" id="PS50181">
    <property type="entry name" value="FBOX"/>
    <property type="match status" value="1"/>
</dbReference>
<proteinExistence type="predicted"/>
<protein>
    <recommendedName>
        <fullName evidence="1">F-box domain-containing protein</fullName>
    </recommendedName>
</protein>
<name>A0A8K0UEJ0_9AGAR</name>
<dbReference type="SUPFAM" id="SSF81383">
    <property type="entry name" value="F-box domain"/>
    <property type="match status" value="1"/>
</dbReference>
<dbReference type="InterPro" id="IPR001810">
    <property type="entry name" value="F-box_dom"/>
</dbReference>
<dbReference type="EMBL" id="JAEVFJ010000050">
    <property type="protein sequence ID" value="KAH8082445.1"/>
    <property type="molecule type" value="Genomic_DNA"/>
</dbReference>
<comment type="caution">
    <text evidence="2">The sequence shown here is derived from an EMBL/GenBank/DDBJ whole genome shotgun (WGS) entry which is preliminary data.</text>
</comment>
<reference evidence="2" key="1">
    <citation type="journal article" date="2021" name="New Phytol.">
        <title>Evolutionary innovations through gain and loss of genes in the ectomycorrhizal Boletales.</title>
        <authorList>
            <person name="Wu G."/>
            <person name="Miyauchi S."/>
            <person name="Morin E."/>
            <person name="Kuo A."/>
            <person name="Drula E."/>
            <person name="Varga T."/>
            <person name="Kohler A."/>
            <person name="Feng B."/>
            <person name="Cao Y."/>
            <person name="Lipzen A."/>
            <person name="Daum C."/>
            <person name="Hundley H."/>
            <person name="Pangilinan J."/>
            <person name="Johnson J."/>
            <person name="Barry K."/>
            <person name="LaButti K."/>
            <person name="Ng V."/>
            <person name="Ahrendt S."/>
            <person name="Min B."/>
            <person name="Choi I.G."/>
            <person name="Park H."/>
            <person name="Plett J.M."/>
            <person name="Magnuson J."/>
            <person name="Spatafora J.W."/>
            <person name="Nagy L.G."/>
            <person name="Henrissat B."/>
            <person name="Grigoriev I.V."/>
            <person name="Yang Z.L."/>
            <person name="Xu J."/>
            <person name="Martin F.M."/>
        </authorList>
    </citation>
    <scope>NUCLEOTIDE SEQUENCE</scope>
    <source>
        <strain evidence="2">KKN 215</strain>
    </source>
</reference>
<evidence type="ECO:0000259" key="1">
    <source>
        <dbReference type="PROSITE" id="PS50181"/>
    </source>
</evidence>
<keyword evidence="3" id="KW-1185">Reference proteome</keyword>
<dbReference type="AlphaFoldDB" id="A0A8K0UEJ0"/>
<gene>
    <name evidence="2" type="ORF">BXZ70DRAFT_1002581</name>
</gene>
<dbReference type="Proteomes" id="UP000813824">
    <property type="component" value="Unassembled WGS sequence"/>
</dbReference>
<dbReference type="InterPro" id="IPR036047">
    <property type="entry name" value="F-box-like_dom_sf"/>
</dbReference>
<evidence type="ECO:0000313" key="2">
    <source>
        <dbReference type="EMBL" id="KAH8082445.1"/>
    </source>
</evidence>
<evidence type="ECO:0000313" key="3">
    <source>
        <dbReference type="Proteomes" id="UP000813824"/>
    </source>
</evidence>
<sequence length="358" mass="41500">MTAGTLPLEILNRIVQQLRPVDLPPLCRVNKMFQRVTERKLYNNLILGDVNLAYRVYMSLIAHDGMRGPYVKRLWFYIDPRRGVTRGHLAHQFWQMMQVALSTMTELKDLLIHDPAGTATWILDPDEMRFQLHTAKFRLQWDDDMVAFLQSQHQLKHLQTLDAHDITRVVPLPEGHLRELEAFEGPLLVAAEMLSCPSLSHLRVIVDEEVFQLLPQFVENIVTSDPPLRSLHVNVIPDPVVEETLEALTVDPKCCARIQHLGVIMMPWIHRHVIHRHLTRLHNLQSIAFEVSHLDPAPIEGFQRAIALEMNMYCPSLRRVSFWFGHHQVVLWAYRQDTWTCAGVHPHASIEDQLWLSV</sequence>
<dbReference type="OrthoDB" id="3250756at2759"/>
<feature type="domain" description="F-box" evidence="1">
    <location>
        <begin position="1"/>
        <end position="45"/>
    </location>
</feature>